<keyword evidence="3" id="KW-0575">Peroxidase</keyword>
<keyword evidence="6" id="KW-0408">Iron</keyword>
<dbReference type="Gene3D" id="1.10.640.10">
    <property type="entry name" value="Haem peroxidase domain superfamily, animal type"/>
    <property type="match status" value="1"/>
</dbReference>
<dbReference type="AlphaFoldDB" id="A0A9Q0RKQ2"/>
<dbReference type="InterPro" id="IPR037120">
    <property type="entry name" value="Haem_peroxidase_sf_animal"/>
</dbReference>
<evidence type="ECO:0000256" key="1">
    <source>
        <dbReference type="ARBA" id="ARBA00004613"/>
    </source>
</evidence>
<keyword evidence="3" id="KW-0560">Oxidoreductase</keyword>
<evidence type="ECO:0000313" key="8">
    <source>
        <dbReference type="EMBL" id="KAJ6219443.1"/>
    </source>
</evidence>
<evidence type="ECO:0000313" key="9">
    <source>
        <dbReference type="Proteomes" id="UP001142055"/>
    </source>
</evidence>
<dbReference type="Pfam" id="PF03098">
    <property type="entry name" value="An_peroxidase"/>
    <property type="match status" value="1"/>
</dbReference>
<feature type="signal peptide" evidence="7">
    <location>
        <begin position="1"/>
        <end position="23"/>
    </location>
</feature>
<evidence type="ECO:0000256" key="2">
    <source>
        <dbReference type="ARBA" id="ARBA00022525"/>
    </source>
</evidence>
<reference evidence="8" key="1">
    <citation type="submission" date="2022-12" db="EMBL/GenBank/DDBJ databases">
        <title>Genome assemblies of Blomia tropicalis.</title>
        <authorList>
            <person name="Cui Y."/>
        </authorList>
    </citation>
    <scope>NUCLEOTIDE SEQUENCE</scope>
    <source>
        <tissue evidence="8">Adult mites</tissue>
    </source>
</reference>
<keyword evidence="4 7" id="KW-0732">Signal</keyword>
<dbReference type="Proteomes" id="UP001142055">
    <property type="component" value="Chromosome 2"/>
</dbReference>
<dbReference type="GO" id="GO:0005576">
    <property type="term" value="C:extracellular region"/>
    <property type="evidence" value="ECO:0007669"/>
    <property type="project" value="UniProtKB-SubCell"/>
</dbReference>
<sequence>MNYSIVVCIYSVLLLCIVSHIFGTNGLYSNYYNHRLPQSSPPYSPRSQITPVTSYFNRYGNRREINRQIIQSESINPIYGRQSPSNVLYRTGSRQDINFFRNQSNSGFISNNPVYGSQSPSEVSYGSGFIDQSELTSSKPSYGGQVESDIFHELPVQRFNYNQCESSATCQHHHTCRDRQIRSNNLPSKLCTMPNGYTGICCDSQQSTRFHGYLDESRIEIDLNEVKQSIDELAKFEYQLAKNKIRVKTSSSAFFQQAFSGGNDVTLVEAKNAFSALVAFQNFVRRKKLSVSDILETQLQIARTNLGASCLPKPTCVVNAVYRMPDGSCNNLQKTAQGKAISTFGRLLPADYADGIGKPRIAFDGTELPNPRLISLSIAPDNQNGNNQYTLLMMQFGQFVDHDLTRTPLTTTLKGRSISCCDNVVQRNPERFKHPACHEIEIPVQDAFYRSKKQTCINFVRSAPAINPICRFGPREQMNQLSSYIDGNNVYGASLEDEQKLRDYRGGRLRISKIHSQEFLPLNPNDTSCQLPRDSPMKCFLGGDGRANEVTDLTILHTLWLREHNRIARKLARMNPAWNDEAVYQETKRIVIAEMQHIIYNEFLPMLLGPRAMSHFKLSLNNQHTKSYNPEIDATIVNEFAAAAFRLHTLVPGWLNFHDVTKADKIQGQVLLRNQFFQPELLYHEGGYDMRISSLTSQPTQTFDNFFSTELTNHLFQTPGQKFGLDLVALNIQRGRDHGLPGYVKYRELCGLARPKSINDLKKVFSNAHVAEVVTQMYRSLDDIDLFVGGTSERHMDGAVVGPTFACIIGEQFRRIKRGDRFWYENADQIGSFTELQLDEIKKSTLARVLCDNSAVDYMQPQAMLMASQRNPKVKCDSIHIPRVDLSPWAGYR</sequence>
<evidence type="ECO:0000256" key="4">
    <source>
        <dbReference type="ARBA" id="ARBA00022729"/>
    </source>
</evidence>
<dbReference type="PANTHER" id="PTHR11475">
    <property type="entry name" value="OXIDASE/PEROXIDASE"/>
    <property type="match status" value="1"/>
</dbReference>
<gene>
    <name evidence="8" type="ORF">RDWZM_005255</name>
</gene>
<keyword evidence="5" id="KW-0325">Glycoprotein</keyword>
<dbReference type="PRINTS" id="PR00457">
    <property type="entry name" value="ANPEROXIDASE"/>
</dbReference>
<evidence type="ECO:0000256" key="5">
    <source>
        <dbReference type="ARBA" id="ARBA00023180"/>
    </source>
</evidence>
<dbReference type="GO" id="GO:0046872">
    <property type="term" value="F:metal ion binding"/>
    <property type="evidence" value="ECO:0007669"/>
    <property type="project" value="UniProtKB-KW"/>
</dbReference>
<comment type="caution">
    <text evidence="8">The sequence shown here is derived from an EMBL/GenBank/DDBJ whole genome shotgun (WGS) entry which is preliminary data.</text>
</comment>
<feature type="binding site" description="axial binding residue" evidence="6">
    <location>
        <position position="648"/>
    </location>
    <ligand>
        <name>heme b</name>
        <dbReference type="ChEBI" id="CHEBI:60344"/>
    </ligand>
    <ligandPart>
        <name>Fe</name>
        <dbReference type="ChEBI" id="CHEBI:18248"/>
    </ligandPart>
</feature>
<evidence type="ECO:0000256" key="7">
    <source>
        <dbReference type="SAM" id="SignalP"/>
    </source>
</evidence>
<dbReference type="InterPro" id="IPR019791">
    <property type="entry name" value="Haem_peroxidase_animal"/>
</dbReference>
<dbReference type="OMA" id="YNDWREV"/>
<comment type="subcellular location">
    <subcellularLocation>
        <location evidence="1">Secreted</location>
    </subcellularLocation>
</comment>
<dbReference type="GO" id="GO:0020037">
    <property type="term" value="F:heme binding"/>
    <property type="evidence" value="ECO:0007669"/>
    <property type="project" value="InterPro"/>
</dbReference>
<evidence type="ECO:0000256" key="3">
    <source>
        <dbReference type="ARBA" id="ARBA00022559"/>
    </source>
</evidence>
<evidence type="ECO:0000256" key="6">
    <source>
        <dbReference type="PIRSR" id="PIRSR619791-2"/>
    </source>
</evidence>
<dbReference type="EMBL" id="JAPWDV010000002">
    <property type="protein sequence ID" value="KAJ6219443.1"/>
    <property type="molecule type" value="Genomic_DNA"/>
</dbReference>
<dbReference type="PANTHER" id="PTHR11475:SF4">
    <property type="entry name" value="CHORION PEROXIDASE"/>
    <property type="match status" value="1"/>
</dbReference>
<keyword evidence="6" id="KW-0479">Metal-binding</keyword>
<protein>
    <submittedName>
        <fullName evidence="8">Uncharacterized protein</fullName>
    </submittedName>
</protein>
<dbReference type="FunFam" id="1.10.640.10:FF:000003">
    <property type="entry name" value="chorion peroxidase"/>
    <property type="match status" value="1"/>
</dbReference>
<keyword evidence="2" id="KW-0964">Secreted</keyword>
<keyword evidence="6" id="KW-0349">Heme</keyword>
<proteinExistence type="predicted"/>
<accession>A0A9Q0RKQ2</accession>
<dbReference type="PROSITE" id="PS50292">
    <property type="entry name" value="PEROXIDASE_3"/>
    <property type="match status" value="1"/>
</dbReference>
<dbReference type="GO" id="GO:0004601">
    <property type="term" value="F:peroxidase activity"/>
    <property type="evidence" value="ECO:0007669"/>
    <property type="project" value="UniProtKB-KW"/>
</dbReference>
<organism evidence="8 9">
    <name type="scientific">Blomia tropicalis</name>
    <name type="common">Mite</name>
    <dbReference type="NCBI Taxonomy" id="40697"/>
    <lineage>
        <taxon>Eukaryota</taxon>
        <taxon>Metazoa</taxon>
        <taxon>Ecdysozoa</taxon>
        <taxon>Arthropoda</taxon>
        <taxon>Chelicerata</taxon>
        <taxon>Arachnida</taxon>
        <taxon>Acari</taxon>
        <taxon>Acariformes</taxon>
        <taxon>Sarcoptiformes</taxon>
        <taxon>Astigmata</taxon>
        <taxon>Glycyphagoidea</taxon>
        <taxon>Echimyopodidae</taxon>
        <taxon>Blomia</taxon>
    </lineage>
</organism>
<dbReference type="GO" id="GO:0006979">
    <property type="term" value="P:response to oxidative stress"/>
    <property type="evidence" value="ECO:0007669"/>
    <property type="project" value="InterPro"/>
</dbReference>
<keyword evidence="9" id="KW-1185">Reference proteome</keyword>
<dbReference type="SUPFAM" id="SSF48113">
    <property type="entry name" value="Heme-dependent peroxidases"/>
    <property type="match status" value="1"/>
</dbReference>
<dbReference type="InterPro" id="IPR010255">
    <property type="entry name" value="Haem_peroxidase_sf"/>
</dbReference>
<feature type="chain" id="PRO_5040291538" evidence="7">
    <location>
        <begin position="24"/>
        <end position="893"/>
    </location>
</feature>
<name>A0A9Q0RKQ2_BLOTA</name>
<dbReference type="CDD" id="cd09823">
    <property type="entry name" value="peroxinectin_like"/>
    <property type="match status" value="1"/>
</dbReference>